<feature type="domain" description="TRASH" evidence="2">
    <location>
        <begin position="92"/>
        <end position="127"/>
    </location>
</feature>
<name>A0A517Z223_9PLAN</name>
<reference evidence="3 4" key="1">
    <citation type="submission" date="2019-02" db="EMBL/GenBank/DDBJ databases">
        <title>Deep-cultivation of Planctomycetes and their phenomic and genomic characterization uncovers novel biology.</title>
        <authorList>
            <person name="Wiegand S."/>
            <person name="Jogler M."/>
            <person name="Boedeker C."/>
            <person name="Pinto D."/>
            <person name="Vollmers J."/>
            <person name="Rivas-Marin E."/>
            <person name="Kohn T."/>
            <person name="Peeters S.H."/>
            <person name="Heuer A."/>
            <person name="Rast P."/>
            <person name="Oberbeckmann S."/>
            <person name="Bunk B."/>
            <person name="Jeske O."/>
            <person name="Meyerdierks A."/>
            <person name="Storesund J.E."/>
            <person name="Kallscheuer N."/>
            <person name="Luecker S."/>
            <person name="Lage O.M."/>
            <person name="Pohl T."/>
            <person name="Merkel B.J."/>
            <person name="Hornburger P."/>
            <person name="Mueller R.-W."/>
            <person name="Bruemmer F."/>
            <person name="Labrenz M."/>
            <person name="Spormann A.M."/>
            <person name="Op den Camp H."/>
            <person name="Overmann J."/>
            <person name="Amann R."/>
            <person name="Jetten M.S.M."/>
            <person name="Mascher T."/>
            <person name="Medema M.H."/>
            <person name="Devos D.P."/>
            <person name="Kaster A.-K."/>
            <person name="Ovreas L."/>
            <person name="Rohde M."/>
            <person name="Galperin M.Y."/>
            <person name="Jogler C."/>
        </authorList>
    </citation>
    <scope>NUCLEOTIDE SEQUENCE [LARGE SCALE GENOMIC DNA]</scope>
    <source>
        <strain evidence="3 4">Mal4</strain>
    </source>
</reference>
<dbReference type="Proteomes" id="UP000320496">
    <property type="component" value="Chromosome"/>
</dbReference>
<keyword evidence="1" id="KW-0732">Signal</keyword>
<keyword evidence="4" id="KW-1185">Reference proteome</keyword>
<sequence length="156" mass="16735" precursor="true">MKKLAAILLAGVILSIGLVNVQAEEEKAKPEVKCPVSGRPIDKEHSVAFKKAEVYFCCPNCPAAFKENKGKFAAKANHQLVLTEQAKPTGKCPLTGRPVDESKQVDVAGVEVSFCCGNCQGKAAKATGDEQITLVFANKAFNKGFEVPKKEKKADE</sequence>
<evidence type="ECO:0000313" key="4">
    <source>
        <dbReference type="Proteomes" id="UP000320496"/>
    </source>
</evidence>
<dbReference type="InterPro" id="IPR011017">
    <property type="entry name" value="TRASH_dom"/>
</dbReference>
<dbReference type="KEGG" id="mri:Mal4_08010"/>
<accession>A0A517Z223</accession>
<feature type="chain" id="PRO_5022204692" description="TRASH domain-containing protein" evidence="1">
    <location>
        <begin position="24"/>
        <end position="156"/>
    </location>
</feature>
<gene>
    <name evidence="3" type="ORF">Mal4_08010</name>
</gene>
<proteinExistence type="predicted"/>
<evidence type="ECO:0000256" key="1">
    <source>
        <dbReference type="SAM" id="SignalP"/>
    </source>
</evidence>
<dbReference type="AlphaFoldDB" id="A0A517Z223"/>
<dbReference type="SMART" id="SM00746">
    <property type="entry name" value="TRASH"/>
    <property type="match status" value="2"/>
</dbReference>
<dbReference type="EMBL" id="CP036275">
    <property type="protein sequence ID" value="QDU36515.1"/>
    <property type="molecule type" value="Genomic_DNA"/>
</dbReference>
<dbReference type="OrthoDB" id="9815497at2"/>
<feature type="domain" description="TRASH" evidence="2">
    <location>
        <begin position="34"/>
        <end position="69"/>
    </location>
</feature>
<organism evidence="3 4">
    <name type="scientific">Maioricimonas rarisocia</name>
    <dbReference type="NCBI Taxonomy" id="2528026"/>
    <lineage>
        <taxon>Bacteria</taxon>
        <taxon>Pseudomonadati</taxon>
        <taxon>Planctomycetota</taxon>
        <taxon>Planctomycetia</taxon>
        <taxon>Planctomycetales</taxon>
        <taxon>Planctomycetaceae</taxon>
        <taxon>Maioricimonas</taxon>
    </lineage>
</organism>
<dbReference type="RefSeq" id="WP_145367166.1">
    <property type="nucleotide sequence ID" value="NZ_CP036275.1"/>
</dbReference>
<evidence type="ECO:0000313" key="3">
    <source>
        <dbReference type="EMBL" id="QDU36515.1"/>
    </source>
</evidence>
<evidence type="ECO:0000259" key="2">
    <source>
        <dbReference type="SMART" id="SM00746"/>
    </source>
</evidence>
<protein>
    <recommendedName>
        <fullName evidence="2">TRASH domain-containing protein</fullName>
    </recommendedName>
</protein>
<feature type="signal peptide" evidence="1">
    <location>
        <begin position="1"/>
        <end position="23"/>
    </location>
</feature>